<evidence type="ECO:0000313" key="3">
    <source>
        <dbReference type="Proteomes" id="UP000075374"/>
    </source>
</evidence>
<dbReference type="InterPro" id="IPR021338">
    <property type="entry name" value="DUF2953"/>
</dbReference>
<keyword evidence="1" id="KW-0472">Membrane</keyword>
<protein>
    <recommendedName>
        <fullName evidence="4">DUF2953 domain-containing protein</fullName>
    </recommendedName>
</protein>
<evidence type="ECO:0008006" key="4">
    <source>
        <dbReference type="Google" id="ProtNLM"/>
    </source>
</evidence>
<organism evidence="2 3">
    <name type="scientific">Clostridium colicanis DSM 13634</name>
    <dbReference type="NCBI Taxonomy" id="1121305"/>
    <lineage>
        <taxon>Bacteria</taxon>
        <taxon>Bacillati</taxon>
        <taxon>Bacillota</taxon>
        <taxon>Clostridia</taxon>
        <taxon>Eubacteriales</taxon>
        <taxon>Clostridiaceae</taxon>
        <taxon>Clostridium</taxon>
    </lineage>
</organism>
<dbReference type="Pfam" id="PF11167">
    <property type="entry name" value="DUF2953"/>
    <property type="match status" value="1"/>
</dbReference>
<proteinExistence type="predicted"/>
<dbReference type="PATRIC" id="fig|1121305.3.peg.1438"/>
<comment type="caution">
    <text evidence="2">The sequence shown here is derived from an EMBL/GenBank/DDBJ whole genome shotgun (WGS) entry which is preliminary data.</text>
</comment>
<feature type="transmembrane region" description="Helical" evidence="1">
    <location>
        <begin position="144"/>
        <end position="163"/>
    </location>
</feature>
<reference evidence="2 3" key="1">
    <citation type="submission" date="2016-02" db="EMBL/GenBank/DDBJ databases">
        <title>Genome sequence of Clostridium colicanis DSM 13634.</title>
        <authorList>
            <person name="Poehlein A."/>
            <person name="Daniel R."/>
        </authorList>
    </citation>
    <scope>NUCLEOTIDE SEQUENCE [LARGE SCALE GENOMIC DNA]</scope>
    <source>
        <strain evidence="2 3">DSM 13634</strain>
    </source>
</reference>
<name>A0A151AMY4_9CLOT</name>
<dbReference type="AlphaFoldDB" id="A0A151AMY4"/>
<evidence type="ECO:0000256" key="1">
    <source>
        <dbReference type="SAM" id="Phobius"/>
    </source>
</evidence>
<feature type="transmembrane region" description="Helical" evidence="1">
    <location>
        <begin position="7"/>
        <end position="27"/>
    </location>
</feature>
<accession>A0A151AMY4</accession>
<dbReference type="EMBL" id="LTBB01000006">
    <property type="protein sequence ID" value="KYH28993.1"/>
    <property type="molecule type" value="Genomic_DNA"/>
</dbReference>
<evidence type="ECO:0000313" key="2">
    <source>
        <dbReference type="EMBL" id="KYH28993.1"/>
    </source>
</evidence>
<keyword evidence="1" id="KW-1133">Transmembrane helix</keyword>
<dbReference type="STRING" id="1121305.CLCOL_14330"/>
<dbReference type="RefSeq" id="WP_061858283.1">
    <property type="nucleotide sequence ID" value="NZ_LTBB01000006.1"/>
</dbReference>
<keyword evidence="1" id="KW-0812">Transmembrane</keyword>
<sequence>MYLFLSLIIIVLFIVFLLYTVPLKVLFNVNSAELPDFHFQAFWLSPILKGVIKEEHKKMVLKVYLLNNKILTKPLQNNNSSKSFLDKINFLRELHPNFEKLETSYGFEDPSITGMVYGAINMLSPYVKSEIFYNNADFSMLQNYFYIDTVFYINIIHLIKVLFKYNQKPNMKVLYHNR</sequence>
<keyword evidence="3" id="KW-1185">Reference proteome</keyword>
<dbReference type="Proteomes" id="UP000075374">
    <property type="component" value="Unassembled WGS sequence"/>
</dbReference>
<gene>
    <name evidence="2" type="ORF">CLCOL_14330</name>
</gene>